<evidence type="ECO:0000256" key="3">
    <source>
        <dbReference type="SAM" id="MobiDB-lite"/>
    </source>
</evidence>
<evidence type="ECO:0000313" key="7">
    <source>
        <dbReference type="EMBL" id="CAF1084877.1"/>
    </source>
</evidence>
<dbReference type="Proteomes" id="UP000663852">
    <property type="component" value="Unassembled WGS sequence"/>
</dbReference>
<reference evidence="6" key="1">
    <citation type="submission" date="2021-02" db="EMBL/GenBank/DDBJ databases">
        <authorList>
            <person name="Nowell W R."/>
        </authorList>
    </citation>
    <scope>NUCLEOTIDE SEQUENCE</scope>
</reference>
<dbReference type="InterPro" id="IPR011323">
    <property type="entry name" value="Mss4/transl-control_tumour"/>
</dbReference>
<comment type="similarity">
    <text evidence="2">Belongs to the TCTP family.</text>
</comment>
<keyword evidence="9" id="KW-1185">Reference proteome</keyword>
<dbReference type="Gene3D" id="2.170.150.10">
    <property type="entry name" value="Metal Binding Protein, Guanine Nucleotide Exchange Factor, Chain A"/>
    <property type="match status" value="1"/>
</dbReference>
<dbReference type="Pfam" id="PF00838">
    <property type="entry name" value="TCTP"/>
    <property type="match status" value="1"/>
</dbReference>
<dbReference type="GO" id="GO:0005737">
    <property type="term" value="C:cytoplasm"/>
    <property type="evidence" value="ECO:0007669"/>
    <property type="project" value="TreeGrafter"/>
</dbReference>
<name>A0A813Q7N0_ADIRI</name>
<dbReference type="PROSITE" id="PS51797">
    <property type="entry name" value="TCTP_3"/>
    <property type="match status" value="1"/>
</dbReference>
<dbReference type="OrthoDB" id="10248936at2759"/>
<proteinExistence type="inferred from homology"/>
<protein>
    <recommendedName>
        <fullName evidence="1">Translationally-controlled tumor protein homolog</fullName>
    </recommendedName>
</protein>
<dbReference type="SUPFAM" id="SSF51316">
    <property type="entry name" value="Mss4-like"/>
    <property type="match status" value="1"/>
</dbReference>
<organism evidence="6 9">
    <name type="scientific">Adineta ricciae</name>
    <name type="common">Rotifer</name>
    <dbReference type="NCBI Taxonomy" id="249248"/>
    <lineage>
        <taxon>Eukaryota</taxon>
        <taxon>Metazoa</taxon>
        <taxon>Spiralia</taxon>
        <taxon>Gnathifera</taxon>
        <taxon>Rotifera</taxon>
        <taxon>Eurotatoria</taxon>
        <taxon>Bdelloidea</taxon>
        <taxon>Adinetida</taxon>
        <taxon>Adinetidae</taxon>
        <taxon>Adineta</taxon>
    </lineage>
</organism>
<dbReference type="FunFam" id="2.170.150.10:FF:000002">
    <property type="entry name" value="Translationally-controlled tumor protein homolog"/>
    <property type="match status" value="1"/>
</dbReference>
<evidence type="ECO:0000313" key="9">
    <source>
        <dbReference type="Proteomes" id="UP000663828"/>
    </source>
</evidence>
<dbReference type="EMBL" id="CAJNOJ010000119">
    <property type="protein sequence ID" value="CAF1150847.1"/>
    <property type="molecule type" value="Genomic_DNA"/>
</dbReference>
<feature type="region of interest" description="Disordered" evidence="3">
    <location>
        <begin position="41"/>
        <end position="62"/>
    </location>
</feature>
<dbReference type="AlphaFoldDB" id="A0A813Q7N0"/>
<evidence type="ECO:0000259" key="4">
    <source>
        <dbReference type="PROSITE" id="PS51797"/>
    </source>
</evidence>
<evidence type="ECO:0000256" key="2">
    <source>
        <dbReference type="PROSITE-ProRule" id="PRU01133"/>
    </source>
</evidence>
<sequence length="174" mass="19834">MKLFLDIFTGDELFSDSYPLKLVDDVYYEVEGKNITESNDIDESLIGGNKAPEGSEAAGEEGGVVSSSVTGINVVLTHKLQETPFDKASFKDWLKTYSKKLKDYLQENSPNRVQPFQTGMTKLAKDILGKFDEYRFYLGENMNIDGMVVLQYYREDGLTPVFIYFKDGLREEKY</sequence>
<evidence type="ECO:0000313" key="8">
    <source>
        <dbReference type="EMBL" id="CAF1150847.1"/>
    </source>
</evidence>
<comment type="caution">
    <text evidence="6">The sequence shown here is derived from an EMBL/GenBank/DDBJ whole genome shotgun (WGS) entry which is preliminary data.</text>
</comment>
<dbReference type="InterPro" id="IPR034737">
    <property type="entry name" value="TCTP"/>
</dbReference>
<dbReference type="GO" id="GO:0005509">
    <property type="term" value="F:calcium ion binding"/>
    <property type="evidence" value="ECO:0007669"/>
    <property type="project" value="TreeGrafter"/>
</dbReference>
<dbReference type="PANTHER" id="PTHR11991:SF0">
    <property type="entry name" value="TRANSLATIONALLY-CONTROLLED TUMOR PROTEIN"/>
    <property type="match status" value="1"/>
</dbReference>
<feature type="domain" description="TCTP" evidence="4">
    <location>
        <begin position="1"/>
        <end position="174"/>
    </location>
</feature>
<dbReference type="EMBL" id="CAJNOR010000031">
    <property type="protein sequence ID" value="CAF0763371.1"/>
    <property type="molecule type" value="Genomic_DNA"/>
</dbReference>
<dbReference type="EMBL" id="CAJNOJ010000091">
    <property type="protein sequence ID" value="CAF1084877.1"/>
    <property type="molecule type" value="Genomic_DNA"/>
</dbReference>
<dbReference type="EMBL" id="CAJNOR010000020">
    <property type="protein sequence ID" value="CAF0756576.1"/>
    <property type="molecule type" value="Genomic_DNA"/>
</dbReference>
<evidence type="ECO:0000313" key="6">
    <source>
        <dbReference type="EMBL" id="CAF0763371.1"/>
    </source>
</evidence>
<evidence type="ECO:0000256" key="1">
    <source>
        <dbReference type="ARBA" id="ARBA00014759"/>
    </source>
</evidence>
<dbReference type="Proteomes" id="UP000663828">
    <property type="component" value="Unassembled WGS sequence"/>
</dbReference>
<dbReference type="InterPro" id="IPR011057">
    <property type="entry name" value="Mss4-like_sf"/>
</dbReference>
<dbReference type="PANTHER" id="PTHR11991">
    <property type="entry name" value="TRANSLATIONALLY CONTROLLED TUMOR PROTEIN-RELATED"/>
    <property type="match status" value="1"/>
</dbReference>
<dbReference type="PRINTS" id="PR01653">
    <property type="entry name" value="TCTPROTEIN"/>
</dbReference>
<gene>
    <name evidence="7" type="ORF">EDS130_LOCUS19169</name>
    <name evidence="8" type="ORF">EDS130_LOCUS22603</name>
    <name evidence="6" type="ORF">XAT740_LOCUS1059</name>
    <name evidence="5" type="ORF">XAT740_LOCUS709</name>
</gene>
<evidence type="ECO:0000313" key="5">
    <source>
        <dbReference type="EMBL" id="CAF0756576.1"/>
    </source>
</evidence>
<dbReference type="InterPro" id="IPR018105">
    <property type="entry name" value="Translational_control_tumour_p"/>
</dbReference>
<accession>A0A813Q7N0</accession>